<evidence type="ECO:0008006" key="5">
    <source>
        <dbReference type="Google" id="ProtNLM"/>
    </source>
</evidence>
<dbReference type="AlphaFoldDB" id="A0A8T0MHA2"/>
<accession>A0A8T0MHA2</accession>
<gene>
    <name evidence="3" type="ORF">PVAP13_9NG213573</name>
</gene>
<feature type="compositionally biased region" description="Polar residues" evidence="2">
    <location>
        <begin position="421"/>
        <end position="437"/>
    </location>
</feature>
<keyword evidence="1" id="KW-0175">Coiled coil</keyword>
<evidence type="ECO:0000313" key="3">
    <source>
        <dbReference type="EMBL" id="KAG2536700.1"/>
    </source>
</evidence>
<feature type="region of interest" description="Disordered" evidence="2">
    <location>
        <begin position="408"/>
        <end position="437"/>
    </location>
</feature>
<feature type="region of interest" description="Disordered" evidence="2">
    <location>
        <begin position="278"/>
        <end position="303"/>
    </location>
</feature>
<reference evidence="3" key="1">
    <citation type="submission" date="2020-05" db="EMBL/GenBank/DDBJ databases">
        <title>WGS assembly of Panicum virgatum.</title>
        <authorList>
            <person name="Lovell J.T."/>
            <person name="Jenkins J."/>
            <person name="Shu S."/>
            <person name="Juenger T.E."/>
            <person name="Schmutz J."/>
        </authorList>
    </citation>
    <scope>NUCLEOTIDE SEQUENCE</scope>
    <source>
        <strain evidence="3">AP13</strain>
    </source>
</reference>
<proteinExistence type="predicted"/>
<dbReference type="PANTHER" id="PTHR34835:SF71">
    <property type="entry name" value="UBIQUITIN-LIKE PROTEASE FAMILY PROFILE DOMAIN-CONTAINING PROTEIN"/>
    <property type="match status" value="1"/>
</dbReference>
<sequence length="929" mass="105335">MKFKEIVAALGDTLNGQVVAKNFGGLLQFKPHELDRHLLSWLMRKLNPETMKLEIGGGKEIAITEHSVWCVFQIPNAGSDPPHMTDDEARIIQRELGLQICGNAYNPRWGFSAGDILDGLNKKTLRGSLGLRAFFMCAFQSLLFSNTDAYIRLEDVKYTEDLENIGNRNWCKAVVDRLRKAARLYRKDFPEKGIMAPISGCGIFLMMLYVDNLQHGLNTNPFSLPRCGFLDTSTIDSIANMDRRRDVSSETVEFGKLMLRSLPDTCYGVPPIAPLAASSRPAPVAPSRRAGTSDAPGGHATANAEPPPMYWYPSFSSSFGQSIVDVVGRSRKSDALSILNAFDDSTRQAQDFMQKAVEYISRANELMAKAHHECFTSMLKLLVDAHADKASFNKARSVCNLSIRVQEKRDDTEEEALQNKGADSSAPQHAPNPQSSVLGATSEVTQHGPLFHICSNSQRTPEICKWRHFRRNIHTGPIAYSRRSVRSTSEAQNKEGDDVAKKIAEAEAEKNKMEETRKLKQQRAKEAIKNKRAKAQLAKDNQALRDEHEKKLILLRQHADEEIQRLKSSVVDAEAGPSAAGALEFPEDPIDEINSQTPPVRLSQEEMEQSSQDFNQFQRMIYKHIGQRLKKRPKKYISPFKLPGCRTNVPLTKALALRNKIAADPALKEKVLIDFSIFCSFDGNDLPTSFVDDKDGDSSVLDFIVHCLRYDDIVHKEDSVGYKVFLTTGFFSIYMDDGVTETDDFKTLWQCLELEIEHYEDILKAKLVSLLLHLFNYPLATAVFMPACSEKHYFVYCINLIHNCIDIMDSIDYVWGNTSPKTRHRPVYNKIPIISVAFQRVTNNKFPCFERWSMLMIDLHKQAGPCDCMFFLWKYMEYWDGEHLNIDINPFKGMIYRVELMHYSIFHPLNQANLPDELDVYRLGGRKID</sequence>
<keyword evidence="4" id="KW-1185">Reference proteome</keyword>
<feature type="coiled-coil region" evidence="1">
    <location>
        <begin position="496"/>
        <end position="550"/>
    </location>
</feature>
<evidence type="ECO:0000256" key="2">
    <source>
        <dbReference type="SAM" id="MobiDB-lite"/>
    </source>
</evidence>
<name>A0A8T0MHA2_PANVG</name>
<feature type="compositionally biased region" description="Low complexity" evidence="2">
    <location>
        <begin position="278"/>
        <end position="290"/>
    </location>
</feature>
<dbReference type="SUPFAM" id="SSF54001">
    <property type="entry name" value="Cysteine proteinases"/>
    <property type="match status" value="1"/>
</dbReference>
<dbReference type="InterPro" id="IPR038765">
    <property type="entry name" value="Papain-like_cys_pep_sf"/>
</dbReference>
<organism evidence="3 4">
    <name type="scientific">Panicum virgatum</name>
    <name type="common">Blackwell switchgrass</name>
    <dbReference type="NCBI Taxonomy" id="38727"/>
    <lineage>
        <taxon>Eukaryota</taxon>
        <taxon>Viridiplantae</taxon>
        <taxon>Streptophyta</taxon>
        <taxon>Embryophyta</taxon>
        <taxon>Tracheophyta</taxon>
        <taxon>Spermatophyta</taxon>
        <taxon>Magnoliopsida</taxon>
        <taxon>Liliopsida</taxon>
        <taxon>Poales</taxon>
        <taxon>Poaceae</taxon>
        <taxon>PACMAD clade</taxon>
        <taxon>Panicoideae</taxon>
        <taxon>Panicodae</taxon>
        <taxon>Paniceae</taxon>
        <taxon>Panicinae</taxon>
        <taxon>Panicum</taxon>
        <taxon>Panicum sect. Hiantes</taxon>
    </lineage>
</organism>
<dbReference type="PANTHER" id="PTHR34835">
    <property type="entry name" value="OS07G0283600 PROTEIN-RELATED"/>
    <property type="match status" value="1"/>
</dbReference>
<dbReference type="Gene3D" id="3.40.395.10">
    <property type="entry name" value="Adenoviral Proteinase, Chain A"/>
    <property type="match status" value="1"/>
</dbReference>
<dbReference type="EMBL" id="CM029054">
    <property type="protein sequence ID" value="KAG2536700.1"/>
    <property type="molecule type" value="Genomic_DNA"/>
</dbReference>
<evidence type="ECO:0000313" key="4">
    <source>
        <dbReference type="Proteomes" id="UP000823388"/>
    </source>
</evidence>
<evidence type="ECO:0000256" key="1">
    <source>
        <dbReference type="SAM" id="Coils"/>
    </source>
</evidence>
<dbReference type="Proteomes" id="UP000823388">
    <property type="component" value="Chromosome 9N"/>
</dbReference>
<comment type="caution">
    <text evidence="3">The sequence shown here is derived from an EMBL/GenBank/DDBJ whole genome shotgun (WGS) entry which is preliminary data.</text>
</comment>
<protein>
    <recommendedName>
        <fullName evidence="5">Ubiquitin-like protease family profile domain-containing protein</fullName>
    </recommendedName>
</protein>